<dbReference type="STRING" id="1335309.GA0116948_107128"/>
<evidence type="ECO:0000313" key="7">
    <source>
        <dbReference type="EMBL" id="SCC39306.1"/>
    </source>
</evidence>
<evidence type="ECO:0000256" key="1">
    <source>
        <dbReference type="ARBA" id="ARBA00000971"/>
    </source>
</evidence>
<feature type="chain" id="PRO_5008690924" description="Peptidyl-prolyl cis-trans isomerase" evidence="5">
    <location>
        <begin position="21"/>
        <end position="170"/>
    </location>
</feature>
<protein>
    <recommendedName>
        <fullName evidence="4">Peptidyl-prolyl cis-trans isomerase</fullName>
        <ecNumber evidence="4">5.2.1.8</ecNumber>
    </recommendedName>
</protein>
<reference evidence="7 8" key="1">
    <citation type="submission" date="2016-08" db="EMBL/GenBank/DDBJ databases">
        <authorList>
            <person name="Seilhamer J.J."/>
        </authorList>
    </citation>
    <scope>NUCLEOTIDE SEQUENCE [LARGE SCALE GENOMIC DNA]</scope>
    <source>
        <strain evidence="7 8">A37T2</strain>
    </source>
</reference>
<evidence type="ECO:0000256" key="2">
    <source>
        <dbReference type="ARBA" id="ARBA00023110"/>
    </source>
</evidence>
<comment type="similarity">
    <text evidence="4">Belongs to the FKBP-type PPIase family.</text>
</comment>
<proteinExistence type="inferred from homology"/>
<name>A0A1C4E6P3_9BACT</name>
<keyword evidence="3 4" id="KW-0413">Isomerase</keyword>
<dbReference type="PROSITE" id="PS50059">
    <property type="entry name" value="FKBP_PPIASE"/>
    <property type="match status" value="1"/>
</dbReference>
<comment type="catalytic activity">
    <reaction evidence="1 3 4">
        <text>[protein]-peptidylproline (omega=180) = [protein]-peptidylproline (omega=0)</text>
        <dbReference type="Rhea" id="RHEA:16237"/>
        <dbReference type="Rhea" id="RHEA-COMP:10747"/>
        <dbReference type="Rhea" id="RHEA-COMP:10748"/>
        <dbReference type="ChEBI" id="CHEBI:83833"/>
        <dbReference type="ChEBI" id="CHEBI:83834"/>
        <dbReference type="EC" id="5.2.1.8"/>
    </reaction>
</comment>
<dbReference type="SUPFAM" id="SSF54534">
    <property type="entry name" value="FKBP-like"/>
    <property type="match status" value="1"/>
</dbReference>
<feature type="signal peptide" evidence="5">
    <location>
        <begin position="1"/>
        <end position="20"/>
    </location>
</feature>
<dbReference type="AlphaFoldDB" id="A0A1C4E6P3"/>
<dbReference type="RefSeq" id="WP_089712385.1">
    <property type="nucleotide sequence ID" value="NZ_FMAR01000007.1"/>
</dbReference>
<dbReference type="Pfam" id="PF00254">
    <property type="entry name" value="FKBP_C"/>
    <property type="match status" value="1"/>
</dbReference>
<gene>
    <name evidence="7" type="ORF">GA0116948_107128</name>
</gene>
<dbReference type="GO" id="GO:0003755">
    <property type="term" value="F:peptidyl-prolyl cis-trans isomerase activity"/>
    <property type="evidence" value="ECO:0007669"/>
    <property type="project" value="UniProtKB-UniRule"/>
</dbReference>
<keyword evidence="5" id="KW-0732">Signal</keyword>
<dbReference type="InterPro" id="IPR046357">
    <property type="entry name" value="PPIase_dom_sf"/>
</dbReference>
<dbReference type="PROSITE" id="PS51257">
    <property type="entry name" value="PROKAR_LIPOPROTEIN"/>
    <property type="match status" value="1"/>
</dbReference>
<evidence type="ECO:0000256" key="5">
    <source>
        <dbReference type="SAM" id="SignalP"/>
    </source>
</evidence>
<evidence type="ECO:0000256" key="4">
    <source>
        <dbReference type="RuleBase" id="RU003915"/>
    </source>
</evidence>
<evidence type="ECO:0000259" key="6">
    <source>
        <dbReference type="PROSITE" id="PS50059"/>
    </source>
</evidence>
<keyword evidence="8" id="KW-1185">Reference proteome</keyword>
<dbReference type="Proteomes" id="UP000242818">
    <property type="component" value="Unassembled WGS sequence"/>
</dbReference>
<dbReference type="Gene3D" id="3.10.50.40">
    <property type="match status" value="1"/>
</dbReference>
<evidence type="ECO:0000256" key="3">
    <source>
        <dbReference type="PROSITE-ProRule" id="PRU00277"/>
    </source>
</evidence>
<accession>A0A1C4E6P3</accession>
<feature type="domain" description="PPIase FKBP-type" evidence="6">
    <location>
        <begin position="79"/>
        <end position="170"/>
    </location>
</feature>
<sequence length="170" mass="18624">MKRILQLFIAVCLVSGLLSACKKEASSAGPGTLDLISVRQDSIILQYLTDNNITANYDPSGLYFRIIKPGDGIHYITLTDTPYVIYTRRLINGIIVESSKGQITNFDGRQLKDHIPGWQIGLQKISKGGSIELYIPAVLGFGSQAIYDGNVLIVPANAVQICQVELVDFH</sequence>
<organism evidence="7 8">
    <name type="scientific">Chitinophaga costaii</name>
    <dbReference type="NCBI Taxonomy" id="1335309"/>
    <lineage>
        <taxon>Bacteria</taxon>
        <taxon>Pseudomonadati</taxon>
        <taxon>Bacteroidota</taxon>
        <taxon>Chitinophagia</taxon>
        <taxon>Chitinophagales</taxon>
        <taxon>Chitinophagaceae</taxon>
        <taxon>Chitinophaga</taxon>
    </lineage>
</organism>
<evidence type="ECO:0000313" key="8">
    <source>
        <dbReference type="Proteomes" id="UP000242818"/>
    </source>
</evidence>
<dbReference type="EMBL" id="FMAR01000007">
    <property type="protein sequence ID" value="SCC39306.1"/>
    <property type="molecule type" value="Genomic_DNA"/>
</dbReference>
<dbReference type="OrthoDB" id="9814548at2"/>
<dbReference type="InterPro" id="IPR001179">
    <property type="entry name" value="PPIase_FKBP_dom"/>
</dbReference>
<keyword evidence="2 3" id="KW-0697">Rotamase</keyword>
<dbReference type="EC" id="5.2.1.8" evidence="4"/>